<dbReference type="EMBL" id="QGHV01000009">
    <property type="protein sequence ID" value="PWT38038.1"/>
    <property type="molecule type" value="Genomic_DNA"/>
</dbReference>
<proteinExistence type="predicted"/>
<evidence type="ECO:0000256" key="4">
    <source>
        <dbReference type="ARBA" id="ARBA00022691"/>
    </source>
</evidence>
<evidence type="ECO:0000256" key="2">
    <source>
        <dbReference type="ARBA" id="ARBA00022603"/>
    </source>
</evidence>
<feature type="domain" description="N6 adenine-specific DNA methyltransferase N-terminal" evidence="8">
    <location>
        <begin position="19"/>
        <end position="147"/>
    </location>
</feature>
<dbReference type="AlphaFoldDB" id="A0ABD6Y8D0"/>
<keyword evidence="5" id="KW-0680">Restriction system</keyword>
<evidence type="ECO:0000259" key="7">
    <source>
        <dbReference type="Pfam" id="PF02384"/>
    </source>
</evidence>
<dbReference type="PANTHER" id="PTHR42933">
    <property type="entry name" value="SLR6095 PROTEIN"/>
    <property type="match status" value="1"/>
</dbReference>
<dbReference type="GO" id="GO:0032259">
    <property type="term" value="P:methylation"/>
    <property type="evidence" value="ECO:0007669"/>
    <property type="project" value="UniProtKB-KW"/>
</dbReference>
<dbReference type="InterPro" id="IPR003356">
    <property type="entry name" value="DNA_methylase_A-5"/>
</dbReference>
<evidence type="ECO:0000313" key="10">
    <source>
        <dbReference type="Proteomes" id="UP000245735"/>
    </source>
</evidence>
<dbReference type="Gene3D" id="3.40.50.150">
    <property type="entry name" value="Vaccinia Virus protein VP39"/>
    <property type="match status" value="1"/>
</dbReference>
<evidence type="ECO:0000313" key="9">
    <source>
        <dbReference type="EMBL" id="PWT38038.1"/>
    </source>
</evidence>
<comment type="catalytic activity">
    <reaction evidence="6">
        <text>a 2'-deoxyadenosine in DNA + S-adenosyl-L-methionine = an N(6)-methyl-2'-deoxyadenosine in DNA + S-adenosyl-L-homocysteine + H(+)</text>
        <dbReference type="Rhea" id="RHEA:15197"/>
        <dbReference type="Rhea" id="RHEA-COMP:12418"/>
        <dbReference type="Rhea" id="RHEA-COMP:12419"/>
        <dbReference type="ChEBI" id="CHEBI:15378"/>
        <dbReference type="ChEBI" id="CHEBI:57856"/>
        <dbReference type="ChEBI" id="CHEBI:59789"/>
        <dbReference type="ChEBI" id="CHEBI:90615"/>
        <dbReference type="ChEBI" id="CHEBI:90616"/>
        <dbReference type="EC" id="2.1.1.72"/>
    </reaction>
</comment>
<dbReference type="Pfam" id="PF02384">
    <property type="entry name" value="N6_Mtase"/>
    <property type="match status" value="1"/>
</dbReference>
<sequence>MVKIDTSWDEQPVDITSEANFIWSIANKLRGTYMPDKYGDVIIPMTIIRRFECALEPTKDKVLAQYEAMPTYPARAMYKISGFQFYNTSKFDLQELCNDPDNINSNFKSYLAGFSADVQEILRNLDIESNINKMDKGGCLYSVVKAFSELDLSVAKFDSIKMGYIFENLIARFYQNVDAGQFYTGRDIIRLCVSLLLAEGSEDILEDNKVVTVLDQACGTGGMLSTAYTYLKHLNPTADVHLFGQELMGQSYAVGLAEMLIKDQNIDNFKHADTLKEDCFPNQKMRFVLENPPFGTPWGGKDAKQGQEESVKEEYLKGDSSRWPAGLPKSSDAQLLFLQSALNKLDNNGRAAIIENGSPLFTGDTASGESQIRRWLLENDYLDAIIAMPTDLFYNTPIATYIWILSKNKVNKRKNKIQFIDATNIFEKLRKPLGKKRNEFSKENRAQIVKLYTDFQENKLSQIHDNSEFIYREYTVMQPLQRCYAITEQRIQNMVPNLRNFFDPVKYTELKDNARNLSARDTKKLIKFKNNKPIYDQLISILKNNVSDKVYKSPETFIPVIKDLMSDIVDNRLLKKIVEGLSQMDKSAEVQTDKKGNIIYDRDTADSEIVNINTSIDKHMEKYVLPFIPDAKAFFEEDLGKKRPVIKTGAEIPFTRYFYEYQKLEKSNVLGDKIRNLENKINAEMQELFR</sequence>
<protein>
    <recommendedName>
        <fullName evidence="1">site-specific DNA-methyltransferase (adenine-specific)</fullName>
        <ecNumber evidence="1">2.1.1.72</ecNumber>
    </recommendedName>
</protein>
<dbReference type="SUPFAM" id="SSF53335">
    <property type="entry name" value="S-adenosyl-L-methionine-dependent methyltransferases"/>
    <property type="match status" value="1"/>
</dbReference>
<dbReference type="RefSeq" id="WP_109897131.1">
    <property type="nucleotide sequence ID" value="NZ_CP065540.1"/>
</dbReference>
<dbReference type="GO" id="GO:0009307">
    <property type="term" value="P:DNA restriction-modification system"/>
    <property type="evidence" value="ECO:0007669"/>
    <property type="project" value="UniProtKB-KW"/>
</dbReference>
<evidence type="ECO:0000256" key="1">
    <source>
        <dbReference type="ARBA" id="ARBA00011900"/>
    </source>
</evidence>
<keyword evidence="2 9" id="KW-0489">Methyltransferase</keyword>
<dbReference type="InterPro" id="IPR051537">
    <property type="entry name" value="DNA_Adenine_Mtase"/>
</dbReference>
<evidence type="ECO:0000256" key="6">
    <source>
        <dbReference type="ARBA" id="ARBA00047942"/>
    </source>
</evidence>
<dbReference type="EC" id="2.1.1.72" evidence="1"/>
<dbReference type="Proteomes" id="UP000245735">
    <property type="component" value="Unassembled WGS sequence"/>
</dbReference>
<feature type="domain" description="DNA methylase adenine-specific" evidence="7">
    <location>
        <begin position="162"/>
        <end position="474"/>
    </location>
</feature>
<comment type="caution">
    <text evidence="9">The sequence shown here is derived from an EMBL/GenBank/DDBJ whole genome shotgun (WGS) entry which is preliminary data.</text>
</comment>
<name>A0ABD6Y8D0_LIMRT</name>
<dbReference type="InterPro" id="IPR029063">
    <property type="entry name" value="SAM-dependent_MTases_sf"/>
</dbReference>
<keyword evidence="3" id="KW-0808">Transferase</keyword>
<evidence type="ECO:0000256" key="3">
    <source>
        <dbReference type="ARBA" id="ARBA00022679"/>
    </source>
</evidence>
<evidence type="ECO:0000256" key="5">
    <source>
        <dbReference type="ARBA" id="ARBA00022747"/>
    </source>
</evidence>
<reference evidence="10" key="1">
    <citation type="journal article" date="2018" name="Front. Microbiol.">
        <title>Comparative Genomics of the Herbivore Gut Symbiont Lactobacillus reuteri Reveals Genetic Diversity and Lifestyle Adaptation.</title>
        <authorList>
            <person name="Zhao J."/>
        </authorList>
    </citation>
    <scope>NUCLEOTIDE SEQUENCE [LARGE SCALE GENOMIC DNA]</scope>
    <source>
        <strain evidence="10">LR9</strain>
    </source>
</reference>
<keyword evidence="4" id="KW-0949">S-adenosyl-L-methionine</keyword>
<gene>
    <name evidence="9" type="ORF">DKZ35_02670</name>
</gene>
<dbReference type="InterPro" id="IPR022749">
    <property type="entry name" value="D12N6_MeTrfase_N"/>
</dbReference>
<dbReference type="Pfam" id="PF12161">
    <property type="entry name" value="HsdM_N"/>
    <property type="match status" value="1"/>
</dbReference>
<dbReference type="PRINTS" id="PR00507">
    <property type="entry name" value="N12N6MTFRASE"/>
</dbReference>
<dbReference type="GO" id="GO:0009007">
    <property type="term" value="F:site-specific DNA-methyltransferase (adenine-specific) activity"/>
    <property type="evidence" value="ECO:0007669"/>
    <property type="project" value="UniProtKB-EC"/>
</dbReference>
<evidence type="ECO:0000259" key="8">
    <source>
        <dbReference type="Pfam" id="PF12161"/>
    </source>
</evidence>
<organism evidence="9 10">
    <name type="scientific">Limosilactobacillus reuteri</name>
    <name type="common">Lactobacillus reuteri</name>
    <dbReference type="NCBI Taxonomy" id="1598"/>
    <lineage>
        <taxon>Bacteria</taxon>
        <taxon>Bacillati</taxon>
        <taxon>Bacillota</taxon>
        <taxon>Bacilli</taxon>
        <taxon>Lactobacillales</taxon>
        <taxon>Lactobacillaceae</taxon>
        <taxon>Limosilactobacillus</taxon>
    </lineage>
</organism>
<dbReference type="PANTHER" id="PTHR42933:SF3">
    <property type="entry name" value="TYPE I RESTRICTION ENZYME MJAVIII METHYLASE SUBUNIT"/>
    <property type="match status" value="1"/>
</dbReference>
<accession>A0ABD6Y8D0</accession>